<comment type="caution">
    <text evidence="5">Lacks conserved residue(s) required for the propagation of feature annotation.</text>
</comment>
<dbReference type="InterPro" id="IPR007440">
    <property type="entry name" value="Chorismate--pyruvate_lyase"/>
</dbReference>
<feature type="region of interest" description="Disordered" evidence="6">
    <location>
        <begin position="1"/>
        <end position="22"/>
    </location>
</feature>
<feature type="compositionally biased region" description="Polar residues" evidence="6">
    <location>
        <begin position="1"/>
        <end position="14"/>
    </location>
</feature>
<comment type="pathway">
    <text evidence="5">Cofactor biosynthesis; ubiquinone biosynthesis.</text>
</comment>
<feature type="binding site" evidence="5">
    <location>
        <position position="89"/>
    </location>
    <ligand>
        <name>substrate</name>
    </ligand>
</feature>
<sequence length="212" mass="24337">MRNSSLSVLSSGQKQMHRPRVAQWHTHTNGVQATPMMADWLSNRDSLTERLIAHSQQFRVQRLYQGRAMCLPDEFAEIDLAKPQQVVEREVLLRCDDIAVVYAHTIVPLTANAQEWPLFASLGNRSLGTTLFNDPMVQRGQLQYARLSWTHPLMRRIQHCEFIQQGDLLGLTHLWARRSVFTRHGAKLLVTEVFLPTLQHLRLVAHSNLSSQ</sequence>
<evidence type="ECO:0000256" key="3">
    <source>
        <dbReference type="ARBA" id="ARBA00023239"/>
    </source>
</evidence>
<keyword evidence="3 5" id="KW-0456">Lyase</keyword>
<evidence type="ECO:0000256" key="5">
    <source>
        <dbReference type="HAMAP-Rule" id="MF_01632"/>
    </source>
</evidence>
<evidence type="ECO:0000256" key="2">
    <source>
        <dbReference type="ARBA" id="ARBA00022688"/>
    </source>
</evidence>
<evidence type="ECO:0000256" key="4">
    <source>
        <dbReference type="ARBA" id="ARBA00023317"/>
    </source>
</evidence>
<dbReference type="HAMAP" id="MF_01632">
    <property type="entry name" value="UbiC"/>
    <property type="match status" value="1"/>
</dbReference>
<evidence type="ECO:0000313" key="7">
    <source>
        <dbReference type="EMBL" id="GGX21792.1"/>
    </source>
</evidence>
<dbReference type="Gene3D" id="3.40.1410.10">
    <property type="entry name" value="Chorismate lyase-like"/>
    <property type="match status" value="1"/>
</dbReference>
<dbReference type="InterPro" id="IPR028978">
    <property type="entry name" value="Chorismate_lyase_/UTRA_dom_sf"/>
</dbReference>
<accession>A0ABQ2XKT4</accession>
<reference evidence="8" key="1">
    <citation type="journal article" date="2019" name="Int. J. Syst. Evol. Microbiol.">
        <title>The Global Catalogue of Microorganisms (GCM) 10K type strain sequencing project: providing services to taxonomists for standard genome sequencing and annotation.</title>
        <authorList>
            <consortium name="The Broad Institute Genomics Platform"/>
            <consortium name="The Broad Institute Genome Sequencing Center for Infectious Disease"/>
            <person name="Wu L."/>
            <person name="Ma J."/>
        </authorList>
    </citation>
    <scope>NUCLEOTIDE SEQUENCE [LARGE SCALE GENOMIC DNA]</scope>
    <source>
        <strain evidence="8">KCTC 23916</strain>
    </source>
</reference>
<dbReference type="PANTHER" id="PTHR38683">
    <property type="entry name" value="CHORISMATE PYRUVATE-LYASE"/>
    <property type="match status" value="1"/>
</dbReference>
<dbReference type="Pfam" id="PF04345">
    <property type="entry name" value="Chor_lyase"/>
    <property type="match status" value="1"/>
</dbReference>
<evidence type="ECO:0000313" key="8">
    <source>
        <dbReference type="Proteomes" id="UP000620127"/>
    </source>
</evidence>
<dbReference type="Proteomes" id="UP000620127">
    <property type="component" value="Unassembled WGS sequence"/>
</dbReference>
<feature type="binding site" evidence="5">
    <location>
        <position position="127"/>
    </location>
    <ligand>
        <name>substrate</name>
    </ligand>
</feature>
<name>A0ABQ2XKT4_9BURK</name>
<comment type="catalytic activity">
    <reaction evidence="5">
        <text>chorismate = 4-hydroxybenzoate + pyruvate</text>
        <dbReference type="Rhea" id="RHEA:16505"/>
        <dbReference type="ChEBI" id="CHEBI:15361"/>
        <dbReference type="ChEBI" id="CHEBI:17879"/>
        <dbReference type="ChEBI" id="CHEBI:29748"/>
        <dbReference type="EC" id="4.1.3.40"/>
    </reaction>
</comment>
<keyword evidence="2 5" id="KW-0831">Ubiquinone biosynthesis</keyword>
<comment type="similarity">
    <text evidence="5">Belongs to the UbiC family.</text>
</comment>
<gene>
    <name evidence="5 7" type="primary">ubiC</name>
    <name evidence="7" type="ORF">GCM10011282_30000</name>
</gene>
<feature type="binding site" evidence="5">
    <location>
        <position position="192"/>
    </location>
    <ligand>
        <name>substrate</name>
    </ligand>
</feature>
<proteinExistence type="inferred from homology"/>
<comment type="function">
    <text evidence="5">Removes the pyruvyl group from chorismate, with concomitant aromatization of the ring, to provide 4-hydroxybenzoate (4HB) for the ubiquinone pathway.</text>
</comment>
<dbReference type="EC" id="4.1.3.40" evidence="5"/>
<evidence type="ECO:0000256" key="6">
    <source>
        <dbReference type="SAM" id="MobiDB-lite"/>
    </source>
</evidence>
<dbReference type="SUPFAM" id="SSF64288">
    <property type="entry name" value="Chorismate lyase-like"/>
    <property type="match status" value="1"/>
</dbReference>
<organism evidence="7 8">
    <name type="scientific">Undibacterium macrobrachii</name>
    <dbReference type="NCBI Taxonomy" id="1119058"/>
    <lineage>
        <taxon>Bacteria</taxon>
        <taxon>Pseudomonadati</taxon>
        <taxon>Pseudomonadota</taxon>
        <taxon>Betaproteobacteria</taxon>
        <taxon>Burkholderiales</taxon>
        <taxon>Oxalobacteraceae</taxon>
        <taxon>Undibacterium</taxon>
    </lineage>
</organism>
<keyword evidence="8" id="KW-1185">Reference proteome</keyword>
<keyword evidence="1 5" id="KW-0963">Cytoplasm</keyword>
<dbReference type="PANTHER" id="PTHR38683:SF1">
    <property type="entry name" value="CHORISMATE PYRUVATE-LYASE"/>
    <property type="match status" value="1"/>
</dbReference>
<dbReference type="EMBL" id="BMYT01000005">
    <property type="protein sequence ID" value="GGX21792.1"/>
    <property type="molecule type" value="Genomic_DNA"/>
</dbReference>
<comment type="subcellular location">
    <subcellularLocation>
        <location evidence="5">Cytoplasm</location>
    </subcellularLocation>
</comment>
<comment type="caution">
    <text evidence="7">The sequence shown here is derived from an EMBL/GenBank/DDBJ whole genome shotgun (WGS) entry which is preliminary data.</text>
</comment>
<protein>
    <recommendedName>
        <fullName evidence="5">Probable chorismate pyruvate-lyase</fullName>
        <shortName evidence="5">CL</shortName>
        <shortName evidence="5">CPL</shortName>
        <ecNumber evidence="5">4.1.3.40</ecNumber>
    </recommendedName>
</protein>
<keyword evidence="4 5" id="KW-0670">Pyruvate</keyword>
<evidence type="ECO:0000256" key="1">
    <source>
        <dbReference type="ARBA" id="ARBA00022490"/>
    </source>
</evidence>